<comment type="similarity">
    <text evidence="2 6">Belongs to the glycosyl hydrolase 47 family.</text>
</comment>
<dbReference type="GO" id="GO:0005975">
    <property type="term" value="P:carbohydrate metabolic process"/>
    <property type="evidence" value="ECO:0007669"/>
    <property type="project" value="InterPro"/>
</dbReference>
<keyword evidence="5" id="KW-0479">Metal-binding</keyword>
<evidence type="ECO:0000256" key="4">
    <source>
        <dbReference type="ARBA" id="ARBA00023180"/>
    </source>
</evidence>
<dbReference type="GO" id="GO:0016020">
    <property type="term" value="C:membrane"/>
    <property type="evidence" value="ECO:0007669"/>
    <property type="project" value="InterPro"/>
</dbReference>
<protein>
    <recommendedName>
        <fullName evidence="6">alpha-1,2-Mannosidase</fullName>
        <ecNumber evidence="6">3.2.1.-</ecNumber>
    </recommendedName>
</protein>
<dbReference type="InterPro" id="IPR044674">
    <property type="entry name" value="EDEM1/2/3"/>
</dbReference>
<gene>
    <name evidence="7" type="ORF">Ctob_008532</name>
</gene>
<comment type="caution">
    <text evidence="7">The sequence shown here is derived from an EMBL/GenBank/DDBJ whole genome shotgun (WGS) entry which is preliminary data.</text>
</comment>
<dbReference type="Proteomes" id="UP000037460">
    <property type="component" value="Unassembled WGS sequence"/>
</dbReference>
<accession>A0A0M0LRP7</accession>
<proteinExistence type="inferred from homology"/>
<comment type="cofactor">
    <cofactor evidence="5">
        <name>Ca(2+)</name>
        <dbReference type="ChEBI" id="CHEBI:29108"/>
    </cofactor>
</comment>
<keyword evidence="6" id="KW-0378">Hydrolase</keyword>
<dbReference type="PANTHER" id="PTHR45679">
    <property type="entry name" value="ER DEGRADATION-ENHANCING ALPHA-MANNOSIDASE-LIKE PROTEIN 2"/>
    <property type="match status" value="1"/>
</dbReference>
<organism evidence="7 8">
    <name type="scientific">Chrysochromulina tobinii</name>
    <dbReference type="NCBI Taxonomy" id="1460289"/>
    <lineage>
        <taxon>Eukaryota</taxon>
        <taxon>Haptista</taxon>
        <taxon>Haptophyta</taxon>
        <taxon>Prymnesiophyceae</taxon>
        <taxon>Prymnesiales</taxon>
        <taxon>Chrysochromulinaceae</taxon>
        <taxon>Chrysochromulina</taxon>
    </lineage>
</organism>
<reference evidence="8" key="1">
    <citation type="journal article" date="2015" name="PLoS Genet.">
        <title>Genome Sequence and Transcriptome Analyses of Chrysochromulina tobin: Metabolic Tools for Enhanced Algal Fitness in the Prominent Order Prymnesiales (Haptophyceae).</title>
        <authorList>
            <person name="Hovde B.T."/>
            <person name="Deodato C.R."/>
            <person name="Hunsperger H.M."/>
            <person name="Ryken S.A."/>
            <person name="Yost W."/>
            <person name="Jha R.K."/>
            <person name="Patterson J."/>
            <person name="Monnat R.J. Jr."/>
            <person name="Barlow S.B."/>
            <person name="Starkenburg S.R."/>
            <person name="Cattolico R.A."/>
        </authorList>
    </citation>
    <scope>NUCLEOTIDE SEQUENCE</scope>
    <source>
        <strain evidence="8">CCMP291</strain>
    </source>
</reference>
<dbReference type="Pfam" id="PF01532">
    <property type="entry name" value="Glyco_hydro_47"/>
    <property type="match status" value="1"/>
</dbReference>
<dbReference type="EMBL" id="JWZX01000127">
    <property type="protein sequence ID" value="KOO53656.1"/>
    <property type="molecule type" value="Genomic_DNA"/>
</dbReference>
<name>A0A0M0LRP7_9EUKA</name>
<keyword evidence="5" id="KW-0106">Calcium</keyword>
<dbReference type="SUPFAM" id="SSF48225">
    <property type="entry name" value="Seven-hairpin glycosidases"/>
    <property type="match status" value="1"/>
</dbReference>
<dbReference type="GO" id="GO:0044322">
    <property type="term" value="C:endoplasmic reticulum quality control compartment"/>
    <property type="evidence" value="ECO:0007669"/>
    <property type="project" value="GOC"/>
</dbReference>
<evidence type="ECO:0000256" key="3">
    <source>
        <dbReference type="ARBA" id="ARBA00022824"/>
    </source>
</evidence>
<evidence type="ECO:0000313" key="7">
    <source>
        <dbReference type="EMBL" id="KOO53656.1"/>
    </source>
</evidence>
<dbReference type="GO" id="GO:0005509">
    <property type="term" value="F:calcium ion binding"/>
    <property type="evidence" value="ECO:0007669"/>
    <property type="project" value="InterPro"/>
</dbReference>
<comment type="subcellular location">
    <subcellularLocation>
        <location evidence="1">Endoplasmic reticulum</location>
    </subcellularLocation>
</comment>
<evidence type="ECO:0000256" key="1">
    <source>
        <dbReference type="ARBA" id="ARBA00004240"/>
    </source>
</evidence>
<evidence type="ECO:0000256" key="2">
    <source>
        <dbReference type="ARBA" id="ARBA00007658"/>
    </source>
</evidence>
<dbReference type="GO" id="GO:0004571">
    <property type="term" value="F:mannosyl-oligosaccharide 1,2-alpha-mannosidase activity"/>
    <property type="evidence" value="ECO:0007669"/>
    <property type="project" value="InterPro"/>
</dbReference>
<dbReference type="GO" id="GO:1904380">
    <property type="term" value="P:endoplasmic reticulum mannose trimming"/>
    <property type="evidence" value="ECO:0007669"/>
    <property type="project" value="InterPro"/>
</dbReference>
<keyword evidence="4" id="KW-0325">Glycoprotein</keyword>
<dbReference type="AlphaFoldDB" id="A0A0M0LRP7"/>
<sequence length="250" mass="26672">MYAGKAEVASFDSLQAFWPALQVLAGDVAAAAQTQEAFHSLWSRFRVLPERYDVARAAVHSSMAYYPLRPELAESTYALYRATGSDRYLEMGREMVISLNQIARTPSGFAAVKSVLDMTLEDHTPSFFLAETLKYLYLLFDDDAFPNTHASGYVFSTEGHIIPISTAFPKQPPITAPALSTPAAEGAVSGGAGAVSGGHSAVSGGPRGVRVRATAAEQLDALSAEVWTVNVNVNVNVNALRGGGAERRTS</sequence>
<feature type="binding site" evidence="5">
    <location>
        <position position="157"/>
    </location>
    <ligand>
        <name>Ca(2+)</name>
        <dbReference type="ChEBI" id="CHEBI:29108"/>
    </ligand>
</feature>
<keyword evidence="8" id="KW-1185">Reference proteome</keyword>
<dbReference type="OrthoDB" id="8118055at2759"/>
<evidence type="ECO:0000256" key="5">
    <source>
        <dbReference type="PIRSR" id="PIRSR601382-2"/>
    </source>
</evidence>
<dbReference type="Gene3D" id="1.50.10.10">
    <property type="match status" value="1"/>
</dbReference>
<dbReference type="InterPro" id="IPR012341">
    <property type="entry name" value="6hp_glycosidase-like_sf"/>
</dbReference>
<dbReference type="InterPro" id="IPR036026">
    <property type="entry name" value="Seven-hairpin_glycosidases"/>
</dbReference>
<evidence type="ECO:0000256" key="6">
    <source>
        <dbReference type="RuleBase" id="RU361193"/>
    </source>
</evidence>
<dbReference type="PRINTS" id="PR00747">
    <property type="entry name" value="GLYHDRLASE47"/>
</dbReference>
<dbReference type="PANTHER" id="PTHR45679:SF5">
    <property type="entry name" value="ER DEGRADATION-ENHANCING ALPHA-MANNOSIDASE-LIKE PROTEIN 1"/>
    <property type="match status" value="1"/>
</dbReference>
<dbReference type="EC" id="3.2.1.-" evidence="6"/>
<keyword evidence="3" id="KW-0256">Endoplasmic reticulum</keyword>
<keyword evidence="6" id="KW-0326">Glycosidase</keyword>
<dbReference type="InterPro" id="IPR001382">
    <property type="entry name" value="Glyco_hydro_47"/>
</dbReference>
<evidence type="ECO:0000313" key="8">
    <source>
        <dbReference type="Proteomes" id="UP000037460"/>
    </source>
</evidence>